<gene>
    <name evidence="7" type="ORF">A3D53_02885</name>
</gene>
<evidence type="ECO:0000256" key="4">
    <source>
        <dbReference type="ARBA" id="ARBA00022827"/>
    </source>
</evidence>
<keyword evidence="5" id="KW-0413">Isomerase</keyword>
<dbReference type="GO" id="GO:0008767">
    <property type="term" value="F:UDP-galactopyranose mutase activity"/>
    <property type="evidence" value="ECO:0007669"/>
    <property type="project" value="InterPro"/>
</dbReference>
<dbReference type="PANTHER" id="PTHR21197">
    <property type="entry name" value="UDP-GALACTOPYRANOSE MUTASE"/>
    <property type="match status" value="1"/>
</dbReference>
<name>A0A1F6M9T5_9BACT</name>
<dbReference type="SUPFAM" id="SSF51905">
    <property type="entry name" value="FAD/NAD(P)-binding domain"/>
    <property type="match status" value="1"/>
</dbReference>
<reference evidence="7 8" key="1">
    <citation type="journal article" date="2016" name="Nat. Commun.">
        <title>Thousands of microbial genomes shed light on interconnected biogeochemical processes in an aquifer system.</title>
        <authorList>
            <person name="Anantharaman K."/>
            <person name="Brown C.T."/>
            <person name="Hug L.A."/>
            <person name="Sharon I."/>
            <person name="Castelle C.J."/>
            <person name="Probst A.J."/>
            <person name="Thomas B.C."/>
            <person name="Singh A."/>
            <person name="Wilkins M.J."/>
            <person name="Karaoz U."/>
            <person name="Brodie E.L."/>
            <person name="Williams K.H."/>
            <person name="Hubbard S.S."/>
            <person name="Banfield J.F."/>
        </authorList>
    </citation>
    <scope>NUCLEOTIDE SEQUENCE [LARGE SCALE GENOMIC DNA]</scope>
</reference>
<dbReference type="EMBL" id="MFQA01000045">
    <property type="protein sequence ID" value="OGH68384.1"/>
    <property type="molecule type" value="Genomic_DNA"/>
</dbReference>
<keyword evidence="3" id="KW-0285">Flavoprotein</keyword>
<organism evidence="7 8">
    <name type="scientific">Candidatus Magasanikbacteria bacterium RIFCSPHIGHO2_02_FULL_45_10</name>
    <dbReference type="NCBI Taxonomy" id="1798679"/>
    <lineage>
        <taxon>Bacteria</taxon>
        <taxon>Candidatus Magasanikiibacteriota</taxon>
    </lineage>
</organism>
<dbReference type="GO" id="GO:0050660">
    <property type="term" value="F:flavin adenine dinucleotide binding"/>
    <property type="evidence" value="ECO:0007669"/>
    <property type="project" value="TreeGrafter"/>
</dbReference>
<proteinExistence type="inferred from homology"/>
<comment type="similarity">
    <text evidence="2">Belongs to the UDP-galactopyranose/dTDP-fucopyranose mutase family.</text>
</comment>
<evidence type="ECO:0000313" key="8">
    <source>
        <dbReference type="Proteomes" id="UP000176413"/>
    </source>
</evidence>
<keyword evidence="4" id="KW-0274">FAD</keyword>
<evidence type="ECO:0000313" key="7">
    <source>
        <dbReference type="EMBL" id="OGH68384.1"/>
    </source>
</evidence>
<dbReference type="PANTHER" id="PTHR21197:SF0">
    <property type="entry name" value="UDP-GALACTOPYRANOSE MUTASE"/>
    <property type="match status" value="1"/>
</dbReference>
<dbReference type="InterPro" id="IPR036188">
    <property type="entry name" value="FAD/NAD-bd_sf"/>
</dbReference>
<evidence type="ECO:0000256" key="3">
    <source>
        <dbReference type="ARBA" id="ARBA00022630"/>
    </source>
</evidence>
<evidence type="ECO:0000256" key="2">
    <source>
        <dbReference type="ARBA" id="ARBA00009321"/>
    </source>
</evidence>
<accession>A0A1F6M9T5</accession>
<dbReference type="Proteomes" id="UP000176413">
    <property type="component" value="Unassembled WGS sequence"/>
</dbReference>
<dbReference type="Pfam" id="PF03275">
    <property type="entry name" value="GLF"/>
    <property type="match status" value="1"/>
</dbReference>
<protein>
    <submittedName>
        <fullName evidence="7">UDP-galactopyranose mutase</fullName>
    </submittedName>
</protein>
<dbReference type="GO" id="GO:0005829">
    <property type="term" value="C:cytosol"/>
    <property type="evidence" value="ECO:0007669"/>
    <property type="project" value="TreeGrafter"/>
</dbReference>
<feature type="domain" description="UDP-galactopyranose mutase C-terminal" evidence="6">
    <location>
        <begin position="159"/>
        <end position="362"/>
    </location>
</feature>
<dbReference type="InterPro" id="IPR015899">
    <property type="entry name" value="UDP-GalPyranose_mutase_C"/>
</dbReference>
<evidence type="ECO:0000256" key="5">
    <source>
        <dbReference type="ARBA" id="ARBA00023235"/>
    </source>
</evidence>
<evidence type="ECO:0000256" key="1">
    <source>
        <dbReference type="ARBA" id="ARBA00001974"/>
    </source>
</evidence>
<dbReference type="AlphaFoldDB" id="A0A1F6M9T5"/>
<dbReference type="InterPro" id="IPR004379">
    <property type="entry name" value="UDP-GALP_mutase"/>
</dbReference>
<dbReference type="Pfam" id="PF13450">
    <property type="entry name" value="NAD_binding_8"/>
    <property type="match status" value="1"/>
</dbReference>
<dbReference type="Gene3D" id="3.40.50.720">
    <property type="entry name" value="NAD(P)-binding Rossmann-like Domain"/>
    <property type="match status" value="3"/>
</dbReference>
<dbReference type="SUPFAM" id="SSF54373">
    <property type="entry name" value="FAD-linked reductases, C-terminal domain"/>
    <property type="match status" value="1"/>
</dbReference>
<evidence type="ECO:0000259" key="6">
    <source>
        <dbReference type="Pfam" id="PF03275"/>
    </source>
</evidence>
<comment type="cofactor">
    <cofactor evidence="1">
        <name>FAD</name>
        <dbReference type="ChEBI" id="CHEBI:57692"/>
    </cofactor>
</comment>
<dbReference type="NCBIfam" id="TIGR00031">
    <property type="entry name" value="UDP-GALP_mutase"/>
    <property type="match status" value="1"/>
</dbReference>
<comment type="caution">
    <text evidence="7">The sequence shown here is derived from an EMBL/GenBank/DDBJ whole genome shotgun (WGS) entry which is preliminary data.</text>
</comment>
<sequence>MSEKPFNYSAYDYVIIGAGFFGSVIAERIANELNKRVLIIEKRDHIGGNCYSVDDVETKIHYHKYGTHIFHTSSPKVWDYISRFTEFNSYFHQVLTTYKNKVYQMPINLETINTFYNINLKPFEVEEFLKKEAGKENISEPKNFEEKAISVIGRKLYEAFIKGYTVKQWQKDPKELSESIFNRLPFRTNYNESYYFDRWQGIPVDGYTAIFEKLLAHSNITLQLNTDFFAIRHTIPETTNVIYSGPLDKFFDYKYGKLEWRSLRFENEIKPVADYQGTSVMNYAEQDVPYTRIHEPRHLHPEKKYTNDKTLIVREYSVLEAEDDPYYPVGGPENRVLVKKYLLEAKQVSNYIIGGRLGDYKYYDMDRVIERALDVYEKQIMKNR</sequence>
<dbReference type="FunFam" id="3.40.50.720:FF:000354">
    <property type="entry name" value="UDP-galactopyranose mutase"/>
    <property type="match status" value="1"/>
</dbReference>